<dbReference type="InterPro" id="IPR008991">
    <property type="entry name" value="Translation_prot_SH3-like_sf"/>
</dbReference>
<dbReference type="PROSITE" id="PS01171">
    <property type="entry name" value="RIBOSOMAL_L21E"/>
    <property type="match status" value="1"/>
</dbReference>
<dbReference type="GO" id="GO:0005840">
    <property type="term" value="C:ribosome"/>
    <property type="evidence" value="ECO:0007669"/>
    <property type="project" value="UniProtKB-KW"/>
</dbReference>
<dbReference type="InterPro" id="IPR001147">
    <property type="entry name" value="Ribosomal_eL21"/>
</dbReference>
<dbReference type="Gene3D" id="2.30.30.70">
    <property type="entry name" value="Ribosomal protein L21"/>
    <property type="match status" value="1"/>
</dbReference>
<protein>
    <submittedName>
        <fullName evidence="4">60S ribosomal protein L21</fullName>
    </submittedName>
</protein>
<dbReference type="FunFam" id="2.30.30.70:FF:000001">
    <property type="entry name" value="60S ribosomal protein L21"/>
    <property type="match status" value="1"/>
</dbReference>
<comment type="similarity">
    <text evidence="1">Belongs to the eukaryotic ribosomal protein eL21 family.</text>
</comment>
<dbReference type="GO" id="GO:1990904">
    <property type="term" value="C:ribonucleoprotein complex"/>
    <property type="evidence" value="ECO:0007669"/>
    <property type="project" value="UniProtKB-KW"/>
</dbReference>
<dbReference type="PANTHER" id="PTHR20981">
    <property type="entry name" value="60S RIBOSOMAL PROTEIN L21"/>
    <property type="match status" value="1"/>
</dbReference>
<evidence type="ECO:0000256" key="2">
    <source>
        <dbReference type="ARBA" id="ARBA00022980"/>
    </source>
</evidence>
<dbReference type="GO" id="GO:0006412">
    <property type="term" value="P:translation"/>
    <property type="evidence" value="ECO:0007669"/>
    <property type="project" value="InterPro"/>
</dbReference>
<dbReference type="Gene3D" id="6.10.250.3260">
    <property type="match status" value="1"/>
</dbReference>
<organism evidence="4 5">
    <name type="scientific">Cyanidiococcus yangmingshanensis</name>
    <dbReference type="NCBI Taxonomy" id="2690220"/>
    <lineage>
        <taxon>Eukaryota</taxon>
        <taxon>Rhodophyta</taxon>
        <taxon>Bangiophyceae</taxon>
        <taxon>Cyanidiales</taxon>
        <taxon>Cyanidiaceae</taxon>
        <taxon>Cyanidiococcus</taxon>
    </lineage>
</organism>
<dbReference type="InterPro" id="IPR036948">
    <property type="entry name" value="Ribosomal_eL21_sf"/>
</dbReference>
<dbReference type="GO" id="GO:0003735">
    <property type="term" value="F:structural constituent of ribosome"/>
    <property type="evidence" value="ECO:0007669"/>
    <property type="project" value="InterPro"/>
</dbReference>
<keyword evidence="5" id="KW-1185">Reference proteome</keyword>
<gene>
    <name evidence="4" type="primary">RPL21</name>
    <name evidence="4" type="ORF">F1559_004435</name>
</gene>
<name>A0A7J7IPU3_9RHOD</name>
<evidence type="ECO:0000313" key="4">
    <source>
        <dbReference type="EMBL" id="KAF6004574.1"/>
    </source>
</evidence>
<keyword evidence="3" id="KW-0687">Ribonucleoprotein</keyword>
<dbReference type="Pfam" id="PF01157">
    <property type="entry name" value="Ribosomal_L21e"/>
    <property type="match status" value="1"/>
</dbReference>
<dbReference type="InterPro" id="IPR018259">
    <property type="entry name" value="Ribosomal_eL21_CS"/>
</dbReference>
<evidence type="ECO:0000256" key="1">
    <source>
        <dbReference type="ARBA" id="ARBA00008427"/>
    </source>
</evidence>
<dbReference type="Proteomes" id="UP000530660">
    <property type="component" value="Unassembled WGS sequence"/>
</dbReference>
<evidence type="ECO:0000313" key="5">
    <source>
        <dbReference type="Proteomes" id="UP000530660"/>
    </source>
</evidence>
<dbReference type="EMBL" id="VWRR01000003">
    <property type="protein sequence ID" value="KAF6004574.1"/>
    <property type="molecule type" value="Genomic_DNA"/>
</dbReference>
<keyword evidence="2 4" id="KW-0689">Ribosomal protein</keyword>
<sequence>MGRSHGKRSNTRDKFAKPFRRHGMPLPCKYLATYRVGEYVDVVADSAIHKGMPHKFYHGRTGRVFDVTPRSVGVEVNKEVNGRIMVKRIHVRTEHVRPSRCQQAFKEMVRARDAARRAARAAGEPKLIHEKRQPAGPLPAHIVEAGTGGLVHLEPKPYEFIC</sequence>
<comment type="caution">
    <text evidence="4">The sequence shown here is derived from an EMBL/GenBank/DDBJ whole genome shotgun (WGS) entry which is preliminary data.</text>
</comment>
<proteinExistence type="inferred from homology"/>
<dbReference type="SUPFAM" id="SSF50104">
    <property type="entry name" value="Translation proteins SH3-like domain"/>
    <property type="match status" value="1"/>
</dbReference>
<reference evidence="4 5" key="1">
    <citation type="journal article" date="2020" name="J. Phycol.">
        <title>Comparative genome analysis reveals Cyanidiococcus gen. nov., a new extremophilic red algal genus sister to Cyanidioschyzon (Cyanidioschyzonaceae, Rhodophyta).</title>
        <authorList>
            <person name="Liu S.-L."/>
            <person name="Chiang Y.-R."/>
            <person name="Yoon H.S."/>
            <person name="Fu H.-Y."/>
        </authorList>
    </citation>
    <scope>NUCLEOTIDE SEQUENCE [LARGE SCALE GENOMIC DNA]</scope>
    <source>
        <strain evidence="4 5">THAL066</strain>
    </source>
</reference>
<dbReference type="AlphaFoldDB" id="A0A7J7IPU3"/>
<dbReference type="OrthoDB" id="1539250at2759"/>
<evidence type="ECO:0000256" key="3">
    <source>
        <dbReference type="ARBA" id="ARBA00023274"/>
    </source>
</evidence>
<accession>A0A7J7IPU3</accession>